<proteinExistence type="inferred from homology"/>
<keyword evidence="2 4" id="KW-0689">Ribosomal protein</keyword>
<dbReference type="AlphaFoldDB" id="A0A177BCL1"/>
<dbReference type="Proteomes" id="UP000078046">
    <property type="component" value="Unassembled WGS sequence"/>
</dbReference>
<comment type="similarity">
    <text evidence="1 4">Belongs to the eukaryotic ribosomal protein eS25 family.</text>
</comment>
<protein>
    <recommendedName>
        <fullName evidence="4">40S ribosomal protein S25</fullName>
    </recommendedName>
</protein>
<feature type="region of interest" description="Disordered" evidence="5">
    <location>
        <begin position="1"/>
        <end position="39"/>
    </location>
</feature>
<dbReference type="EMBL" id="LWCA01000067">
    <property type="protein sequence ID" value="OAF71251.1"/>
    <property type="molecule type" value="Genomic_DNA"/>
</dbReference>
<evidence type="ECO:0000256" key="5">
    <source>
        <dbReference type="SAM" id="MobiDB-lite"/>
    </source>
</evidence>
<dbReference type="InterPro" id="IPR004977">
    <property type="entry name" value="Ribosomal_eS25"/>
</dbReference>
<dbReference type="Gene3D" id="3.30.63.20">
    <property type="match status" value="1"/>
</dbReference>
<evidence type="ECO:0000256" key="4">
    <source>
        <dbReference type="RuleBase" id="RU366057"/>
    </source>
</evidence>
<evidence type="ECO:0000256" key="2">
    <source>
        <dbReference type="ARBA" id="ARBA00022980"/>
    </source>
</evidence>
<evidence type="ECO:0000313" key="7">
    <source>
        <dbReference type="Proteomes" id="UP000078046"/>
    </source>
</evidence>
<dbReference type="GO" id="GO:1990904">
    <property type="term" value="C:ribonucleoprotein complex"/>
    <property type="evidence" value="ECO:0007669"/>
    <property type="project" value="UniProtKB-KW"/>
</dbReference>
<dbReference type="OrthoDB" id="10263513at2759"/>
<gene>
    <name evidence="6" type="ORF">A3Q56_00956</name>
</gene>
<feature type="compositionally biased region" description="Basic residues" evidence="5">
    <location>
        <begin position="28"/>
        <end position="37"/>
    </location>
</feature>
<evidence type="ECO:0000313" key="6">
    <source>
        <dbReference type="EMBL" id="OAF71251.1"/>
    </source>
</evidence>
<dbReference type="Pfam" id="PF03297">
    <property type="entry name" value="Ribosomal_S25"/>
    <property type="match status" value="1"/>
</dbReference>
<reference evidence="6 7" key="1">
    <citation type="submission" date="2016-04" db="EMBL/GenBank/DDBJ databases">
        <title>The genome of Intoshia linei affirms orthonectids as highly simplified spiralians.</title>
        <authorList>
            <person name="Mikhailov K.V."/>
            <person name="Slusarev G.S."/>
            <person name="Nikitin M.A."/>
            <person name="Logacheva M.D."/>
            <person name="Penin A."/>
            <person name="Aleoshin V."/>
            <person name="Panchin Y.V."/>
        </authorList>
    </citation>
    <scope>NUCLEOTIDE SEQUENCE [LARGE SCALE GENOMIC DNA]</scope>
    <source>
        <strain evidence="6">Intl2013</strain>
        <tissue evidence="6">Whole animal</tissue>
    </source>
</reference>
<evidence type="ECO:0000256" key="3">
    <source>
        <dbReference type="ARBA" id="ARBA00023274"/>
    </source>
</evidence>
<dbReference type="PANTHER" id="PTHR12850">
    <property type="entry name" value="40S RIBOSOMAL PROTEIN S25"/>
    <property type="match status" value="1"/>
</dbReference>
<name>A0A177BCL1_9BILA</name>
<dbReference type="GO" id="GO:0005840">
    <property type="term" value="C:ribosome"/>
    <property type="evidence" value="ECO:0007669"/>
    <property type="project" value="UniProtKB-KW"/>
</dbReference>
<keyword evidence="3 4" id="KW-0687">Ribonucleoprotein</keyword>
<accession>A0A177BCL1</accession>
<organism evidence="6 7">
    <name type="scientific">Intoshia linei</name>
    <dbReference type="NCBI Taxonomy" id="1819745"/>
    <lineage>
        <taxon>Eukaryota</taxon>
        <taxon>Metazoa</taxon>
        <taxon>Spiralia</taxon>
        <taxon>Lophotrochozoa</taxon>
        <taxon>Mesozoa</taxon>
        <taxon>Orthonectida</taxon>
        <taxon>Rhopaluridae</taxon>
        <taxon>Intoshia</taxon>
    </lineage>
</organism>
<sequence>MGAKKNQQATQKAAAKKKPTAKKTTGGKSKKKSWSKGKVRDKLVNAPLVVADQIDKLKSDISNSKLISISSVSERFKLKGSVSKRIIKELHSEGKIRQVVQHSKQMVYTKIAV</sequence>
<comment type="caution">
    <text evidence="6">The sequence shown here is derived from an EMBL/GenBank/DDBJ whole genome shotgun (WGS) entry which is preliminary data.</text>
</comment>
<feature type="compositionally biased region" description="Low complexity" evidence="5">
    <location>
        <begin position="1"/>
        <end position="13"/>
    </location>
</feature>
<evidence type="ECO:0000256" key="1">
    <source>
        <dbReference type="ARBA" id="ARBA00009106"/>
    </source>
</evidence>
<keyword evidence="7" id="KW-1185">Reference proteome</keyword>